<keyword evidence="2" id="KW-1133">Transmembrane helix</keyword>
<evidence type="ECO:0000256" key="1">
    <source>
        <dbReference type="SAM" id="MobiDB-lite"/>
    </source>
</evidence>
<keyword evidence="2" id="KW-0812">Transmembrane</keyword>
<feature type="region of interest" description="Disordered" evidence="1">
    <location>
        <begin position="60"/>
        <end position="92"/>
    </location>
</feature>
<gene>
    <name evidence="3" type="ORF">B0H15DRAFT_824384</name>
</gene>
<evidence type="ECO:0000313" key="3">
    <source>
        <dbReference type="EMBL" id="KAJ7098161.1"/>
    </source>
</evidence>
<evidence type="ECO:0008006" key="5">
    <source>
        <dbReference type="Google" id="ProtNLM"/>
    </source>
</evidence>
<dbReference type="PANTHER" id="PTHR39476:SF1">
    <property type="entry name" value="NADH DEHYDROGENASE [UBIQUINONE] 1 BETA SUBCOMPLEX SUBUNIT 4"/>
    <property type="match status" value="1"/>
</dbReference>
<accession>A0AAD6XRM3</accession>
<dbReference type="PANTHER" id="PTHR39476">
    <property type="entry name" value="NADH:UBIQUINONE OXIDOREDUCTASE 6.6KD SUBUNIT"/>
    <property type="match status" value="1"/>
</dbReference>
<dbReference type="AlphaFoldDB" id="A0AAD6XRM3"/>
<proteinExistence type="predicted"/>
<keyword evidence="2" id="KW-0472">Membrane</keyword>
<reference evidence="3" key="1">
    <citation type="submission" date="2023-03" db="EMBL/GenBank/DDBJ databases">
        <title>Massive genome expansion in bonnet fungi (Mycena s.s.) driven by repeated elements and novel gene families across ecological guilds.</title>
        <authorList>
            <consortium name="Lawrence Berkeley National Laboratory"/>
            <person name="Harder C.B."/>
            <person name="Miyauchi S."/>
            <person name="Viragh M."/>
            <person name="Kuo A."/>
            <person name="Thoen E."/>
            <person name="Andreopoulos B."/>
            <person name="Lu D."/>
            <person name="Skrede I."/>
            <person name="Drula E."/>
            <person name="Henrissat B."/>
            <person name="Morin E."/>
            <person name="Kohler A."/>
            <person name="Barry K."/>
            <person name="LaButti K."/>
            <person name="Morin E."/>
            <person name="Salamov A."/>
            <person name="Lipzen A."/>
            <person name="Mereny Z."/>
            <person name="Hegedus B."/>
            <person name="Baldrian P."/>
            <person name="Stursova M."/>
            <person name="Weitz H."/>
            <person name="Taylor A."/>
            <person name="Grigoriev I.V."/>
            <person name="Nagy L.G."/>
            <person name="Martin F."/>
            <person name="Kauserud H."/>
        </authorList>
    </citation>
    <scope>NUCLEOTIDE SEQUENCE</scope>
    <source>
        <strain evidence="3">CBHHK173m</strain>
    </source>
</reference>
<protein>
    <recommendedName>
        <fullName evidence="5">NADH-ubiquinone oxidoreductase B15 subunit</fullName>
    </recommendedName>
</protein>
<name>A0AAD6XRM3_9AGAR</name>
<keyword evidence="4" id="KW-1185">Reference proteome</keyword>
<dbReference type="EMBL" id="JARJCN010000009">
    <property type="protein sequence ID" value="KAJ7098161.1"/>
    <property type="molecule type" value="Genomic_DNA"/>
</dbReference>
<feature type="transmembrane region" description="Helical" evidence="2">
    <location>
        <begin position="38"/>
        <end position="56"/>
    </location>
</feature>
<comment type="caution">
    <text evidence="3">The sequence shown here is derived from an EMBL/GenBank/DDBJ whole genome shotgun (WGS) entry which is preliminary data.</text>
</comment>
<dbReference type="Proteomes" id="UP001222325">
    <property type="component" value="Unassembled WGS sequence"/>
</dbReference>
<organism evidence="3 4">
    <name type="scientific">Mycena belliarum</name>
    <dbReference type="NCBI Taxonomy" id="1033014"/>
    <lineage>
        <taxon>Eukaryota</taxon>
        <taxon>Fungi</taxon>
        <taxon>Dikarya</taxon>
        <taxon>Basidiomycota</taxon>
        <taxon>Agaricomycotina</taxon>
        <taxon>Agaricomycetes</taxon>
        <taxon>Agaricomycetidae</taxon>
        <taxon>Agaricales</taxon>
        <taxon>Marasmiineae</taxon>
        <taxon>Mycenaceae</taxon>
        <taxon>Mycena</taxon>
    </lineage>
</organism>
<sequence>MTGHAHVKVHDAAIERQSLMRENQYKHFRWTNTTVRTSFWGALVFPIGLFLVFHATQVRGPTPSAARPYSSQNKWEWAGKRRDQSLVASPKS</sequence>
<evidence type="ECO:0000313" key="4">
    <source>
        <dbReference type="Proteomes" id="UP001222325"/>
    </source>
</evidence>
<evidence type="ECO:0000256" key="2">
    <source>
        <dbReference type="SAM" id="Phobius"/>
    </source>
</evidence>